<name>A0A645IR10_9ZZZZ</name>
<dbReference type="AlphaFoldDB" id="A0A645IR10"/>
<sequence>MAGKPAANTPWAARQKTIVVKSLLKEIGMIKKAAPDIEITMVNLRSRESARQAMANIDTAIPPLAKDIAKLATAGAKPNSLENTGISGCVQ</sequence>
<organism evidence="1">
    <name type="scientific">bioreactor metagenome</name>
    <dbReference type="NCBI Taxonomy" id="1076179"/>
    <lineage>
        <taxon>unclassified sequences</taxon>
        <taxon>metagenomes</taxon>
        <taxon>ecological metagenomes</taxon>
    </lineage>
</organism>
<reference evidence="1" key="1">
    <citation type="submission" date="2019-08" db="EMBL/GenBank/DDBJ databases">
        <authorList>
            <person name="Kucharzyk K."/>
            <person name="Murdoch R.W."/>
            <person name="Higgins S."/>
            <person name="Loffler F."/>
        </authorList>
    </citation>
    <scope>NUCLEOTIDE SEQUENCE</scope>
</reference>
<comment type="caution">
    <text evidence="1">The sequence shown here is derived from an EMBL/GenBank/DDBJ whole genome shotgun (WGS) entry which is preliminary data.</text>
</comment>
<dbReference type="EMBL" id="VSSQ01115278">
    <property type="protein sequence ID" value="MPN50794.1"/>
    <property type="molecule type" value="Genomic_DNA"/>
</dbReference>
<evidence type="ECO:0000313" key="1">
    <source>
        <dbReference type="EMBL" id="MPN50794.1"/>
    </source>
</evidence>
<accession>A0A645IR10</accession>
<proteinExistence type="predicted"/>
<protein>
    <submittedName>
        <fullName evidence="1">Uncharacterized protein</fullName>
    </submittedName>
</protein>
<gene>
    <name evidence="1" type="ORF">SDC9_198433</name>
</gene>